<name>A0A0F9LRT6_9ZZZZ</name>
<feature type="region of interest" description="Disordered" evidence="1">
    <location>
        <begin position="200"/>
        <end position="225"/>
    </location>
</feature>
<organism evidence="3">
    <name type="scientific">marine sediment metagenome</name>
    <dbReference type="NCBI Taxonomy" id="412755"/>
    <lineage>
        <taxon>unclassified sequences</taxon>
        <taxon>metagenomes</taxon>
        <taxon>ecological metagenomes</taxon>
    </lineage>
</organism>
<evidence type="ECO:0000313" key="3">
    <source>
        <dbReference type="EMBL" id="KKM97859.1"/>
    </source>
</evidence>
<dbReference type="EMBL" id="LAZR01005699">
    <property type="protein sequence ID" value="KKM97859.1"/>
    <property type="molecule type" value="Genomic_DNA"/>
</dbReference>
<dbReference type="InterPro" id="IPR029044">
    <property type="entry name" value="Nucleotide-diphossugar_trans"/>
</dbReference>
<dbReference type="SUPFAM" id="SSF53448">
    <property type="entry name" value="Nucleotide-diphospho-sugar transferases"/>
    <property type="match status" value="1"/>
</dbReference>
<reference evidence="3" key="1">
    <citation type="journal article" date="2015" name="Nature">
        <title>Complex archaea that bridge the gap between prokaryotes and eukaryotes.</title>
        <authorList>
            <person name="Spang A."/>
            <person name="Saw J.H."/>
            <person name="Jorgensen S.L."/>
            <person name="Zaremba-Niedzwiedzka K."/>
            <person name="Martijn J."/>
            <person name="Lind A.E."/>
            <person name="van Eijk R."/>
            <person name="Schleper C."/>
            <person name="Guy L."/>
            <person name="Ettema T.J."/>
        </authorList>
    </citation>
    <scope>NUCLEOTIDE SEQUENCE</scope>
</reference>
<evidence type="ECO:0000259" key="2">
    <source>
        <dbReference type="Pfam" id="PF00535"/>
    </source>
</evidence>
<feature type="domain" description="Glycosyltransferase 2-like" evidence="2">
    <location>
        <begin position="4"/>
        <end position="139"/>
    </location>
</feature>
<gene>
    <name evidence="3" type="ORF">LCGC14_1163780</name>
</gene>
<sequence>MRVSIVTRARNRLEYTIRCVDAVARSTQEKDYEHIVVNQASSDGTRQWLDWIAQHGGEWFSRVRAIQLEQNLGDWGGMLHGAWQATGEYVVQLDNDVEVPTGWLGALVEVLDGTDYGAVALNVKGSALNPVPIPKTDEFTLGSGNVLELGRREWVTACWMCRAKDFPRQRKWHSCDSFTRKIPGGSCRVLNLWASEIDSSDTESDRSRSLSQTKYPRTPQVWEKL</sequence>
<evidence type="ECO:0000256" key="1">
    <source>
        <dbReference type="SAM" id="MobiDB-lite"/>
    </source>
</evidence>
<dbReference type="Gene3D" id="3.90.550.10">
    <property type="entry name" value="Spore Coat Polysaccharide Biosynthesis Protein SpsA, Chain A"/>
    <property type="match status" value="1"/>
</dbReference>
<comment type="caution">
    <text evidence="3">The sequence shown here is derived from an EMBL/GenBank/DDBJ whole genome shotgun (WGS) entry which is preliminary data.</text>
</comment>
<accession>A0A0F9LRT6</accession>
<dbReference type="PANTHER" id="PTHR43179">
    <property type="entry name" value="RHAMNOSYLTRANSFERASE WBBL"/>
    <property type="match status" value="1"/>
</dbReference>
<dbReference type="Pfam" id="PF00535">
    <property type="entry name" value="Glycos_transf_2"/>
    <property type="match status" value="1"/>
</dbReference>
<dbReference type="PANTHER" id="PTHR43179:SF7">
    <property type="entry name" value="RHAMNOSYLTRANSFERASE WBBL"/>
    <property type="match status" value="1"/>
</dbReference>
<dbReference type="InterPro" id="IPR001173">
    <property type="entry name" value="Glyco_trans_2-like"/>
</dbReference>
<protein>
    <recommendedName>
        <fullName evidence="2">Glycosyltransferase 2-like domain-containing protein</fullName>
    </recommendedName>
</protein>
<proteinExistence type="predicted"/>
<dbReference type="AlphaFoldDB" id="A0A0F9LRT6"/>